<dbReference type="SUPFAM" id="SSF51161">
    <property type="entry name" value="Trimeric LpxA-like enzymes"/>
    <property type="match status" value="1"/>
</dbReference>
<dbReference type="GO" id="GO:0016740">
    <property type="term" value="F:transferase activity"/>
    <property type="evidence" value="ECO:0007669"/>
    <property type="project" value="UniProtKB-KW"/>
</dbReference>
<dbReference type="AlphaFoldDB" id="A0A559SWL3"/>
<organism evidence="1 2">
    <name type="scientific">Rhizobium mongolense USDA 1844</name>
    <dbReference type="NCBI Taxonomy" id="1079460"/>
    <lineage>
        <taxon>Bacteria</taxon>
        <taxon>Pseudomonadati</taxon>
        <taxon>Pseudomonadota</taxon>
        <taxon>Alphaproteobacteria</taxon>
        <taxon>Hyphomicrobiales</taxon>
        <taxon>Rhizobiaceae</taxon>
        <taxon>Rhizobium/Agrobacterium group</taxon>
        <taxon>Rhizobium</taxon>
    </lineage>
</organism>
<gene>
    <name evidence="1" type="ORF">BCL32_7147</name>
</gene>
<comment type="caution">
    <text evidence="1">The sequence shown here is derived from an EMBL/GenBank/DDBJ whole genome shotgun (WGS) entry which is preliminary data.</text>
</comment>
<dbReference type="InterPro" id="IPR011004">
    <property type="entry name" value="Trimer_LpxA-like_sf"/>
</dbReference>
<evidence type="ECO:0000313" key="1">
    <source>
        <dbReference type="EMBL" id="TVZ66734.1"/>
    </source>
</evidence>
<dbReference type="InterPro" id="IPR051159">
    <property type="entry name" value="Hexapeptide_acetyltransf"/>
</dbReference>
<protein>
    <submittedName>
        <fullName evidence="1">Acetyltransferase-like isoleucine patch superfamily enzyme</fullName>
    </submittedName>
</protein>
<accession>A0A559SWL3</accession>
<dbReference type="Proteomes" id="UP000319824">
    <property type="component" value="Unassembled WGS sequence"/>
</dbReference>
<keyword evidence="1" id="KW-0808">Transferase</keyword>
<sequence length="223" mass="23886">MGGNMPAQLTELLDYTDADLNSLSVGKEPRFKSSKILFNEKNSSVKIGDKANITQCLITLGRNSELVIGDGCSISGKITVGLNSRITIGRDFSVTGNITLRAVESTFINIGDDCLFGSDIIIRTADGHPVYDASTRERLNTSTSISIGNHVWIADRAVILKGSDIGNASVVGVGSVLTKKIAANCIAVGNPARVVKTGTTWERSPNIRTEEYYFDSDALGREN</sequence>
<dbReference type="PANTHER" id="PTHR23416:SF78">
    <property type="entry name" value="LIPOPOLYSACCHARIDE BIOSYNTHESIS O-ACETYL TRANSFERASE WBBJ-RELATED"/>
    <property type="match status" value="1"/>
</dbReference>
<dbReference type="PANTHER" id="PTHR23416">
    <property type="entry name" value="SIALIC ACID SYNTHASE-RELATED"/>
    <property type="match status" value="1"/>
</dbReference>
<reference evidence="1 2" key="1">
    <citation type="submission" date="2019-06" db="EMBL/GenBank/DDBJ databases">
        <title>Pac Bio to generate improved reference genome sequences for organisms with transposon mutant libraries (support for FEBA project).</title>
        <authorList>
            <person name="Blow M."/>
        </authorList>
    </citation>
    <scope>NUCLEOTIDE SEQUENCE [LARGE SCALE GENOMIC DNA]</scope>
    <source>
        <strain evidence="1 2">USDA 1844</strain>
    </source>
</reference>
<dbReference type="Gene3D" id="2.160.10.10">
    <property type="entry name" value="Hexapeptide repeat proteins"/>
    <property type="match status" value="2"/>
</dbReference>
<evidence type="ECO:0000313" key="2">
    <source>
        <dbReference type="Proteomes" id="UP000319824"/>
    </source>
</evidence>
<proteinExistence type="predicted"/>
<dbReference type="EMBL" id="VISO01000003">
    <property type="protein sequence ID" value="TVZ66734.1"/>
    <property type="molecule type" value="Genomic_DNA"/>
</dbReference>
<name>A0A559SWL3_9HYPH</name>